<dbReference type="Proteomes" id="UP000002852">
    <property type="component" value="Unassembled WGS sequence"/>
</dbReference>
<dbReference type="GeneTree" id="ENSGT00940000179470"/>
<proteinExistence type="predicted"/>
<reference evidence="3" key="3">
    <citation type="submission" date="2025-08" db="UniProtKB">
        <authorList>
            <consortium name="Ensembl"/>
        </authorList>
    </citation>
    <scope>IDENTIFICATION</scope>
    <source>
        <strain evidence="3">JP 163 A</strain>
    </source>
</reference>
<reference evidence="4" key="1">
    <citation type="submission" date="2012-01" db="EMBL/GenBank/DDBJ databases">
        <authorList>
            <person name="Walter R."/>
            <person name="Schartl M."/>
            <person name="Warren W."/>
        </authorList>
    </citation>
    <scope>NUCLEOTIDE SEQUENCE [LARGE SCALE GENOMIC DNA]</scope>
    <source>
        <strain evidence="4">JP 163 A</strain>
    </source>
</reference>
<dbReference type="STRING" id="8083.ENSXMAP00000027655"/>
<feature type="domain" description="CFA20" evidence="2">
    <location>
        <begin position="26"/>
        <end position="91"/>
    </location>
</feature>
<keyword evidence="4" id="KW-1185">Reference proteome</keyword>
<organism evidence="3 4">
    <name type="scientific">Xiphophorus maculatus</name>
    <name type="common">Southern platyfish</name>
    <name type="synonym">Platypoecilus maculatus</name>
    <dbReference type="NCBI Taxonomy" id="8083"/>
    <lineage>
        <taxon>Eukaryota</taxon>
        <taxon>Metazoa</taxon>
        <taxon>Chordata</taxon>
        <taxon>Craniata</taxon>
        <taxon>Vertebrata</taxon>
        <taxon>Euteleostomi</taxon>
        <taxon>Actinopterygii</taxon>
        <taxon>Neopterygii</taxon>
        <taxon>Teleostei</taxon>
        <taxon>Neoteleostei</taxon>
        <taxon>Acanthomorphata</taxon>
        <taxon>Ovalentaria</taxon>
        <taxon>Atherinomorphae</taxon>
        <taxon>Cyprinodontiformes</taxon>
        <taxon>Poeciliidae</taxon>
        <taxon>Poeciliinae</taxon>
        <taxon>Xiphophorus</taxon>
    </lineage>
</organism>
<evidence type="ECO:0000313" key="3">
    <source>
        <dbReference type="Ensembl" id="ENSXMAP00000027655.1"/>
    </source>
</evidence>
<dbReference type="InterPro" id="IPR007714">
    <property type="entry name" value="CFA20_dom"/>
</dbReference>
<feature type="region of interest" description="Disordered" evidence="1">
    <location>
        <begin position="142"/>
        <end position="167"/>
    </location>
</feature>
<dbReference type="Pfam" id="PF05018">
    <property type="entry name" value="CFA20_dom"/>
    <property type="match status" value="1"/>
</dbReference>
<evidence type="ECO:0000256" key="1">
    <source>
        <dbReference type="SAM" id="MobiDB-lite"/>
    </source>
</evidence>
<dbReference type="AlphaFoldDB" id="A0A3B5Q9D0"/>
<evidence type="ECO:0000313" key="4">
    <source>
        <dbReference type="Proteomes" id="UP000002852"/>
    </source>
</evidence>
<dbReference type="Ensembl" id="ENSXMAT00000036683.1">
    <property type="protein sequence ID" value="ENSXMAP00000027655.1"/>
    <property type="gene ID" value="ENSXMAG00000021287.1"/>
</dbReference>
<reference evidence="3" key="4">
    <citation type="submission" date="2025-09" db="UniProtKB">
        <authorList>
            <consortium name="Ensembl"/>
        </authorList>
    </citation>
    <scope>IDENTIFICATION</scope>
    <source>
        <strain evidence="3">JP 163 A</strain>
    </source>
</reference>
<dbReference type="InParanoid" id="A0A3B5Q9D0"/>
<evidence type="ECO:0000259" key="2">
    <source>
        <dbReference type="Pfam" id="PF05018"/>
    </source>
</evidence>
<accession>A0A3B5Q9D0</accession>
<name>A0A3B5Q9D0_XIPMA</name>
<sequence>MFKEFKSTATWLQFPFLCGAAKDSVYEKTSSSARQGLVGPAPDSVRWTCLMMDLCFTLTFYLNRHHAHLKSVKLCANMAVKNMFTSDLLLDPAMTFREAKLRGLSASQGKGPIPREMSFPVPKGGSWNDFYDHIKFPSDGTKLPFDSIQKPDPAAGSPSYQKDETRAATVNDPVHHRVSLCQPIAASKLLPRNRMSVVSSVPELSPSNAMEAEDPLSSDAGVHVYAHPQDALSTHGDSSGDEVTPHAASNWITATKLEARGPNPVRCKALCGPEEH</sequence>
<reference evidence="4" key="2">
    <citation type="journal article" date="2013" name="Nat. Genet.">
        <title>The genome of the platyfish, Xiphophorus maculatus, provides insights into evolutionary adaptation and several complex traits.</title>
        <authorList>
            <person name="Schartl M."/>
            <person name="Walter R.B."/>
            <person name="Shen Y."/>
            <person name="Garcia T."/>
            <person name="Catchen J."/>
            <person name="Amores A."/>
            <person name="Braasch I."/>
            <person name="Chalopin D."/>
            <person name="Volff J.N."/>
            <person name="Lesch K.P."/>
            <person name="Bisazza A."/>
            <person name="Minx P."/>
            <person name="Hillier L."/>
            <person name="Wilson R.K."/>
            <person name="Fuerstenberg S."/>
            <person name="Boore J."/>
            <person name="Searle S."/>
            <person name="Postlethwait J.H."/>
            <person name="Warren W.C."/>
        </authorList>
    </citation>
    <scope>NUCLEOTIDE SEQUENCE [LARGE SCALE GENOMIC DNA]</scope>
    <source>
        <strain evidence="4">JP 163 A</strain>
    </source>
</reference>
<protein>
    <recommendedName>
        <fullName evidence="2">CFA20 domain-containing protein</fullName>
    </recommendedName>
</protein>